<dbReference type="PANTHER" id="PTHR42734">
    <property type="entry name" value="METAL TRANSPORT SYSTEM ATP-BINDING PROTEIN TM_0124-RELATED"/>
    <property type="match status" value="1"/>
</dbReference>
<sequence length="238" mass="26460">MRIMASPFAVLLQNVSFRYTADARFILHEVDLAIPKGAYLSVVGENGSGKSTLVKLVLKLLKPSTGTIAHFVQRVGSVPQTKMHTLYFPLTVYEMLNSYRRLLRISHKWVVDAVLEEVGMRGAKKKLVYTLSGGELQKVYIARSLIGDPDLLVLDELSTGIDSRGQKDIYALLKGLNTSRNVTVISVEHNLDAAITNSTQIFHLSEGHGHLCNPQQYVSEFLDMQKKDALACAQCRSR</sequence>
<dbReference type="SMR" id="A0A0H3BJI3"/>
<organism evidence="6 7">
    <name type="scientific">Treponema pallidum subsp. pallidum (strain SS14)</name>
    <dbReference type="NCBI Taxonomy" id="455434"/>
    <lineage>
        <taxon>Bacteria</taxon>
        <taxon>Pseudomonadati</taxon>
        <taxon>Spirochaetota</taxon>
        <taxon>Spirochaetia</taxon>
        <taxon>Spirochaetales</taxon>
        <taxon>Treponemataceae</taxon>
        <taxon>Treponema</taxon>
    </lineage>
</organism>
<dbReference type="InterPro" id="IPR027417">
    <property type="entry name" value="P-loop_NTPase"/>
</dbReference>
<evidence type="ECO:0000256" key="3">
    <source>
        <dbReference type="ARBA" id="ARBA00022741"/>
    </source>
</evidence>
<dbReference type="Proteomes" id="UP000001202">
    <property type="component" value="Chromosome"/>
</dbReference>
<evidence type="ECO:0000256" key="2">
    <source>
        <dbReference type="ARBA" id="ARBA00022448"/>
    </source>
</evidence>
<evidence type="ECO:0000259" key="5">
    <source>
        <dbReference type="PROSITE" id="PS50893"/>
    </source>
</evidence>
<evidence type="ECO:0000256" key="1">
    <source>
        <dbReference type="ARBA" id="ARBA00005417"/>
    </source>
</evidence>
<dbReference type="Gene3D" id="3.40.50.300">
    <property type="entry name" value="P-loop containing nucleotide triphosphate hydrolases"/>
    <property type="match status" value="1"/>
</dbReference>
<dbReference type="GeneID" id="93875833"/>
<keyword evidence="2" id="KW-0813">Transport</keyword>
<evidence type="ECO:0000313" key="7">
    <source>
        <dbReference type="Proteomes" id="UP000001202"/>
    </source>
</evidence>
<dbReference type="RefSeq" id="WP_010881484.1">
    <property type="nucleotide sequence ID" value="NC_010741.1"/>
</dbReference>
<dbReference type="EMBL" id="CP000805">
    <property type="protein sequence ID" value="ACD70462.1"/>
    <property type="molecule type" value="Genomic_DNA"/>
</dbReference>
<dbReference type="GO" id="GO:0005524">
    <property type="term" value="F:ATP binding"/>
    <property type="evidence" value="ECO:0007669"/>
    <property type="project" value="UniProtKB-KW"/>
</dbReference>
<gene>
    <name evidence="6" type="ordered locus">TPASS_0035</name>
</gene>
<evidence type="ECO:0000313" key="6">
    <source>
        <dbReference type="EMBL" id="ACD70462.1"/>
    </source>
</evidence>
<dbReference type="GO" id="GO:0016887">
    <property type="term" value="F:ATP hydrolysis activity"/>
    <property type="evidence" value="ECO:0007669"/>
    <property type="project" value="InterPro"/>
</dbReference>
<dbReference type="PROSITE" id="PS50893">
    <property type="entry name" value="ABC_TRANSPORTER_2"/>
    <property type="match status" value="1"/>
</dbReference>
<dbReference type="InterPro" id="IPR003593">
    <property type="entry name" value="AAA+_ATPase"/>
</dbReference>
<keyword evidence="3" id="KW-0547">Nucleotide-binding</keyword>
<protein>
    <submittedName>
        <fullName evidence="6">ABC transporter, ATP-binding protein</fullName>
    </submittedName>
</protein>
<dbReference type="Pfam" id="PF00005">
    <property type="entry name" value="ABC_tran"/>
    <property type="match status" value="1"/>
</dbReference>
<feature type="domain" description="ABC transporter" evidence="5">
    <location>
        <begin position="10"/>
        <end position="231"/>
    </location>
</feature>
<accession>A0A0H3BJI3</accession>
<dbReference type="KEGG" id="tpp:TPASS_0035"/>
<reference evidence="6 7" key="1">
    <citation type="journal article" date="2008" name="BMC Microbiol.">
        <title>Complete genome sequence of Treponema pallidum ssp. pallidum strain SS14 determined with oligonucleotide arrays.</title>
        <authorList>
            <person name="Matejkova P."/>
            <person name="Strouhal M."/>
            <person name="Smajs D."/>
            <person name="Norris S.J."/>
            <person name="Palzkill T."/>
            <person name="Petrosino J.F."/>
            <person name="Sodergren E."/>
            <person name="Norton J.E."/>
            <person name="Singh J."/>
            <person name="Richmond T.A."/>
            <person name="Molla M.N."/>
            <person name="Albert T.J."/>
            <person name="Weinstock G.M."/>
        </authorList>
    </citation>
    <scope>NUCLEOTIDE SEQUENCE [LARGE SCALE GENOMIC DNA]</scope>
    <source>
        <strain evidence="6 7">SS14</strain>
    </source>
</reference>
<evidence type="ECO:0000256" key="4">
    <source>
        <dbReference type="ARBA" id="ARBA00022840"/>
    </source>
</evidence>
<proteinExistence type="inferred from homology"/>
<dbReference type="PANTHER" id="PTHR42734:SF17">
    <property type="entry name" value="METAL TRANSPORT SYSTEM ATP-BINDING PROTEIN TM_0124-RELATED"/>
    <property type="match status" value="1"/>
</dbReference>
<dbReference type="AlphaFoldDB" id="A0A0H3BJI3"/>
<dbReference type="InterPro" id="IPR003439">
    <property type="entry name" value="ABC_transporter-like_ATP-bd"/>
</dbReference>
<dbReference type="SMART" id="SM00382">
    <property type="entry name" value="AAA"/>
    <property type="match status" value="1"/>
</dbReference>
<dbReference type="InterPro" id="IPR050153">
    <property type="entry name" value="Metal_Ion_Import_ABC"/>
</dbReference>
<keyword evidence="4 6" id="KW-0067">ATP-binding</keyword>
<dbReference type="PATRIC" id="fig|455434.6.peg.31"/>
<name>A0A0H3BJI3_TREPS</name>
<dbReference type="SUPFAM" id="SSF52540">
    <property type="entry name" value="P-loop containing nucleoside triphosphate hydrolases"/>
    <property type="match status" value="1"/>
</dbReference>
<comment type="similarity">
    <text evidence="1">Belongs to the ABC transporter superfamily.</text>
</comment>